<evidence type="ECO:0000256" key="12">
    <source>
        <dbReference type="RuleBase" id="RU004516"/>
    </source>
</evidence>
<organism evidence="13 14">
    <name type="scientific">Desulforhopalus singaporensis</name>
    <dbReference type="NCBI Taxonomy" id="91360"/>
    <lineage>
        <taxon>Bacteria</taxon>
        <taxon>Pseudomonadati</taxon>
        <taxon>Thermodesulfobacteriota</taxon>
        <taxon>Desulfobulbia</taxon>
        <taxon>Desulfobulbales</taxon>
        <taxon>Desulfocapsaceae</taxon>
        <taxon>Desulforhopalus</taxon>
    </lineage>
</organism>
<comment type="catalytic activity">
    <reaction evidence="10">
        <text>L-leucine + 2-oxoglutarate = 4-methyl-2-oxopentanoate + L-glutamate</text>
        <dbReference type="Rhea" id="RHEA:18321"/>
        <dbReference type="ChEBI" id="CHEBI:16810"/>
        <dbReference type="ChEBI" id="CHEBI:17865"/>
        <dbReference type="ChEBI" id="CHEBI:29985"/>
        <dbReference type="ChEBI" id="CHEBI:57427"/>
        <dbReference type="EC" id="2.6.1.42"/>
    </reaction>
</comment>
<reference evidence="13 14" key="1">
    <citation type="submission" date="2016-10" db="EMBL/GenBank/DDBJ databases">
        <authorList>
            <person name="de Groot N.N."/>
        </authorList>
    </citation>
    <scope>NUCLEOTIDE SEQUENCE [LARGE SCALE GENOMIC DNA]</scope>
    <source>
        <strain evidence="13 14">DSM 12130</strain>
    </source>
</reference>
<evidence type="ECO:0000256" key="3">
    <source>
        <dbReference type="ARBA" id="ARBA00004931"/>
    </source>
</evidence>
<dbReference type="EMBL" id="FNJI01000005">
    <property type="protein sequence ID" value="SDO73068.1"/>
    <property type="molecule type" value="Genomic_DNA"/>
</dbReference>
<name>A0A1H0LXZ4_9BACT</name>
<dbReference type="Pfam" id="PF01063">
    <property type="entry name" value="Aminotran_4"/>
    <property type="match status" value="1"/>
</dbReference>
<comment type="cofactor">
    <cofactor evidence="1 12">
        <name>pyridoxal 5'-phosphate</name>
        <dbReference type="ChEBI" id="CHEBI:597326"/>
    </cofactor>
</comment>
<evidence type="ECO:0000313" key="14">
    <source>
        <dbReference type="Proteomes" id="UP000199073"/>
    </source>
</evidence>
<dbReference type="FunFam" id="3.20.10.10:FF:000002">
    <property type="entry name" value="D-alanine aminotransferase"/>
    <property type="match status" value="1"/>
</dbReference>
<dbReference type="AlphaFoldDB" id="A0A1H0LXZ4"/>
<evidence type="ECO:0000313" key="13">
    <source>
        <dbReference type="EMBL" id="SDO73068.1"/>
    </source>
</evidence>
<dbReference type="InterPro" id="IPR018300">
    <property type="entry name" value="Aminotrans_IV_CS"/>
</dbReference>
<dbReference type="InterPro" id="IPR036038">
    <property type="entry name" value="Aminotransferase-like"/>
</dbReference>
<dbReference type="GO" id="GO:0005829">
    <property type="term" value="C:cytosol"/>
    <property type="evidence" value="ECO:0007669"/>
    <property type="project" value="TreeGrafter"/>
</dbReference>
<sequence length="277" mass="30891">MDIFFINNKFVSKEDAVISVNDLSLLRGYGVFDFLRTYNGCPFYLKEHLKRFATSARLIGLFLPLPEDRIGDFVREAIDRSDHPEKNVRLLLTGGVSDNGITPGDNPQLIILVTAVETPPGHWLDKGVKVITSHVERFMPPAKTINYIPAIISLNSAARQGAIEAIYVDKDGYMLEGTTSNFFAFKNNTLITPPGDRILAGITRNVVLELAKSRFELVERRVHKDEIALFDESFITSSTKEVVPVTTIDEVTLGDSPGPRTTRVLSLFHEFTSSYGK</sequence>
<dbReference type="RefSeq" id="WP_092220208.1">
    <property type="nucleotide sequence ID" value="NZ_FNJI01000005.1"/>
</dbReference>
<evidence type="ECO:0000256" key="9">
    <source>
        <dbReference type="ARBA" id="ARBA00048798"/>
    </source>
</evidence>
<dbReference type="Gene3D" id="3.30.470.10">
    <property type="match status" value="1"/>
</dbReference>
<dbReference type="GO" id="GO:0004084">
    <property type="term" value="F:branched-chain-amino-acid transaminase activity"/>
    <property type="evidence" value="ECO:0007669"/>
    <property type="project" value="UniProtKB-EC"/>
</dbReference>
<evidence type="ECO:0000256" key="4">
    <source>
        <dbReference type="ARBA" id="ARBA00005072"/>
    </source>
</evidence>
<dbReference type="OrthoDB" id="9805628at2"/>
<comment type="catalytic activity">
    <reaction evidence="8">
        <text>L-valine + 2-oxoglutarate = 3-methyl-2-oxobutanoate + L-glutamate</text>
        <dbReference type="Rhea" id="RHEA:24813"/>
        <dbReference type="ChEBI" id="CHEBI:11851"/>
        <dbReference type="ChEBI" id="CHEBI:16810"/>
        <dbReference type="ChEBI" id="CHEBI:29985"/>
        <dbReference type="ChEBI" id="CHEBI:57762"/>
        <dbReference type="EC" id="2.6.1.42"/>
    </reaction>
</comment>
<keyword evidence="14" id="KW-1185">Reference proteome</keyword>
<evidence type="ECO:0000256" key="11">
    <source>
        <dbReference type="RuleBase" id="RU004106"/>
    </source>
</evidence>
<evidence type="ECO:0000256" key="1">
    <source>
        <dbReference type="ARBA" id="ARBA00001933"/>
    </source>
</evidence>
<evidence type="ECO:0000256" key="5">
    <source>
        <dbReference type="ARBA" id="ARBA00009320"/>
    </source>
</evidence>
<dbReference type="PROSITE" id="PS00770">
    <property type="entry name" value="AA_TRANSFER_CLASS_4"/>
    <property type="match status" value="1"/>
</dbReference>
<evidence type="ECO:0000256" key="8">
    <source>
        <dbReference type="ARBA" id="ARBA00048212"/>
    </source>
</evidence>
<comment type="pathway">
    <text evidence="3">Amino-acid biosynthesis; L-valine biosynthesis; L-valine from pyruvate: step 4/4.</text>
</comment>
<comment type="pathway">
    <text evidence="2">Amino-acid biosynthesis; L-isoleucine biosynthesis; L-isoleucine from 2-oxobutanoate: step 4/4.</text>
</comment>
<evidence type="ECO:0000256" key="2">
    <source>
        <dbReference type="ARBA" id="ARBA00004824"/>
    </source>
</evidence>
<evidence type="ECO:0000256" key="7">
    <source>
        <dbReference type="ARBA" id="ARBA00022898"/>
    </source>
</evidence>
<protein>
    <recommendedName>
        <fullName evidence="6">branched-chain-amino-acid transaminase</fullName>
        <ecNumber evidence="6">2.6.1.42</ecNumber>
    </recommendedName>
</protein>
<dbReference type="EC" id="2.6.1.42" evidence="6"/>
<evidence type="ECO:0000256" key="6">
    <source>
        <dbReference type="ARBA" id="ARBA00013053"/>
    </source>
</evidence>
<dbReference type="GO" id="GO:0046394">
    <property type="term" value="P:carboxylic acid biosynthetic process"/>
    <property type="evidence" value="ECO:0007669"/>
    <property type="project" value="UniProtKB-ARBA"/>
</dbReference>
<keyword evidence="13" id="KW-0032">Aminotransferase</keyword>
<gene>
    <name evidence="13" type="ORF">SAMN05660330_00901</name>
</gene>
<evidence type="ECO:0000256" key="10">
    <source>
        <dbReference type="ARBA" id="ARBA00049229"/>
    </source>
</evidence>
<comment type="similarity">
    <text evidence="5 11">Belongs to the class-IV pyridoxal-phosphate-dependent aminotransferase family.</text>
</comment>
<keyword evidence="7 12" id="KW-0663">Pyridoxal phosphate</keyword>
<dbReference type="PANTHER" id="PTHR42743:SF11">
    <property type="entry name" value="AMINODEOXYCHORISMATE LYASE"/>
    <property type="match status" value="1"/>
</dbReference>
<dbReference type="InterPro" id="IPR050571">
    <property type="entry name" value="Class-IV_PLP-Dep_Aminotrnsfr"/>
</dbReference>
<dbReference type="InterPro" id="IPR043131">
    <property type="entry name" value="BCAT-like_N"/>
</dbReference>
<comment type="pathway">
    <text evidence="4">Amino-acid biosynthesis; L-leucine biosynthesis; L-leucine from 3-methyl-2-oxobutanoate: step 4/4.</text>
</comment>
<dbReference type="InterPro" id="IPR043132">
    <property type="entry name" value="BCAT-like_C"/>
</dbReference>
<keyword evidence="13" id="KW-0808">Transferase</keyword>
<dbReference type="GO" id="GO:0008652">
    <property type="term" value="P:amino acid biosynthetic process"/>
    <property type="evidence" value="ECO:0007669"/>
    <property type="project" value="UniProtKB-ARBA"/>
</dbReference>
<dbReference type="PANTHER" id="PTHR42743">
    <property type="entry name" value="AMINO-ACID AMINOTRANSFERASE"/>
    <property type="match status" value="1"/>
</dbReference>
<dbReference type="CDD" id="cd00449">
    <property type="entry name" value="PLPDE_IV"/>
    <property type="match status" value="1"/>
</dbReference>
<dbReference type="SUPFAM" id="SSF56752">
    <property type="entry name" value="D-aminoacid aminotransferase-like PLP-dependent enzymes"/>
    <property type="match status" value="1"/>
</dbReference>
<dbReference type="Gene3D" id="3.20.10.10">
    <property type="entry name" value="D-amino Acid Aminotransferase, subunit A, domain 2"/>
    <property type="match status" value="1"/>
</dbReference>
<dbReference type="STRING" id="91360.SAMN05660330_00901"/>
<proteinExistence type="inferred from homology"/>
<dbReference type="Proteomes" id="UP000199073">
    <property type="component" value="Unassembled WGS sequence"/>
</dbReference>
<comment type="catalytic activity">
    <reaction evidence="9">
        <text>L-isoleucine + 2-oxoglutarate = (S)-3-methyl-2-oxopentanoate + L-glutamate</text>
        <dbReference type="Rhea" id="RHEA:24801"/>
        <dbReference type="ChEBI" id="CHEBI:16810"/>
        <dbReference type="ChEBI" id="CHEBI:29985"/>
        <dbReference type="ChEBI" id="CHEBI:35146"/>
        <dbReference type="ChEBI" id="CHEBI:58045"/>
        <dbReference type="EC" id="2.6.1.42"/>
    </reaction>
</comment>
<dbReference type="InterPro" id="IPR001544">
    <property type="entry name" value="Aminotrans_IV"/>
</dbReference>
<accession>A0A1H0LXZ4</accession>